<evidence type="ECO:0000313" key="2">
    <source>
        <dbReference type="EMBL" id="PVH32628.1"/>
    </source>
</evidence>
<keyword evidence="1" id="KW-0472">Membrane</keyword>
<proteinExistence type="predicted"/>
<name>A0A2T8I4M7_9POAL</name>
<keyword evidence="1" id="KW-1133">Transmembrane helix</keyword>
<keyword evidence="1" id="KW-0812">Transmembrane</keyword>
<feature type="transmembrane region" description="Helical" evidence="1">
    <location>
        <begin position="30"/>
        <end position="49"/>
    </location>
</feature>
<dbReference type="Proteomes" id="UP000243499">
    <property type="component" value="Chromosome 9"/>
</dbReference>
<evidence type="ECO:0000256" key="1">
    <source>
        <dbReference type="SAM" id="Phobius"/>
    </source>
</evidence>
<dbReference type="AlphaFoldDB" id="A0A2T8I4M7"/>
<dbReference type="Gramene" id="PVH32628">
    <property type="protein sequence ID" value="PVH32628"/>
    <property type="gene ID" value="PAHAL_9G446100"/>
</dbReference>
<gene>
    <name evidence="2" type="ORF">PAHAL_9G446100</name>
</gene>
<organism evidence="2">
    <name type="scientific">Panicum hallii</name>
    <dbReference type="NCBI Taxonomy" id="206008"/>
    <lineage>
        <taxon>Eukaryota</taxon>
        <taxon>Viridiplantae</taxon>
        <taxon>Streptophyta</taxon>
        <taxon>Embryophyta</taxon>
        <taxon>Tracheophyta</taxon>
        <taxon>Spermatophyta</taxon>
        <taxon>Magnoliopsida</taxon>
        <taxon>Liliopsida</taxon>
        <taxon>Poales</taxon>
        <taxon>Poaceae</taxon>
        <taxon>PACMAD clade</taxon>
        <taxon>Panicoideae</taxon>
        <taxon>Panicodae</taxon>
        <taxon>Paniceae</taxon>
        <taxon>Panicinae</taxon>
        <taxon>Panicum</taxon>
        <taxon>Panicum sect. Panicum</taxon>
    </lineage>
</organism>
<sequence>MRNINNYIKLDAYRDDKFAKFELLFAWKNMLVAGAILTHILTYFYFYILI</sequence>
<protein>
    <submittedName>
        <fullName evidence="2">Uncharacterized protein</fullName>
    </submittedName>
</protein>
<dbReference type="EMBL" id="CM008054">
    <property type="protein sequence ID" value="PVH32628.1"/>
    <property type="molecule type" value="Genomic_DNA"/>
</dbReference>
<reference evidence="2" key="1">
    <citation type="submission" date="2018-04" db="EMBL/GenBank/DDBJ databases">
        <title>WGS assembly of Panicum hallii.</title>
        <authorList>
            <person name="Lovell J."/>
            <person name="Jenkins J."/>
            <person name="Lowry D."/>
            <person name="Mamidi S."/>
            <person name="Sreedasyam A."/>
            <person name="Weng X."/>
            <person name="Barry K."/>
            <person name="Bonette J."/>
            <person name="Campitelli B."/>
            <person name="Daum C."/>
            <person name="Gordon S."/>
            <person name="Gould B."/>
            <person name="Lipzen A."/>
            <person name="Macqueen A."/>
            <person name="Palacio-Mejia J."/>
            <person name="Plott C."/>
            <person name="Shakirov E."/>
            <person name="Shu S."/>
            <person name="Yoshinaga Y."/>
            <person name="Zane M."/>
            <person name="Rokhsar D."/>
            <person name="Grimwood J."/>
            <person name="Schmutz J."/>
            <person name="Juenger T."/>
        </authorList>
    </citation>
    <scope>NUCLEOTIDE SEQUENCE [LARGE SCALE GENOMIC DNA]</scope>
    <source>
        <strain evidence="2">FIL2</strain>
    </source>
</reference>
<accession>A0A2T8I4M7</accession>